<dbReference type="Gene3D" id="3.40.50.2300">
    <property type="match status" value="2"/>
</dbReference>
<keyword evidence="2 3" id="KW-0732">Signal</keyword>
<evidence type="ECO:0000313" key="6">
    <source>
        <dbReference type="Proteomes" id="UP000501830"/>
    </source>
</evidence>
<dbReference type="RefSeq" id="WP_166062474.1">
    <property type="nucleotide sequence ID" value="NZ_CP049889.1"/>
</dbReference>
<dbReference type="PROSITE" id="PS51257">
    <property type="entry name" value="PROKAR_LIPOPROTEIN"/>
    <property type="match status" value="1"/>
</dbReference>
<dbReference type="GeneID" id="94552570"/>
<proteinExistence type="inferred from homology"/>
<evidence type="ECO:0000256" key="1">
    <source>
        <dbReference type="ARBA" id="ARBA00010062"/>
    </source>
</evidence>
<dbReference type="PANTHER" id="PTHR30483">
    <property type="entry name" value="LEUCINE-SPECIFIC-BINDING PROTEIN"/>
    <property type="match status" value="1"/>
</dbReference>
<name>A0A6G7WGS9_9LACT</name>
<sequence length="391" mass="41167">MKKKYWLGLSSMLLLAACGNGAGETAGSEGTTGGDGSGVVIGGNFELSGGASAYGTPMSNAVELAVELKNKDGGISDEDVTYKVYDNTSVAQEAASVATRLATEDKVTAIIGPATTGDAVAQTPVLDRAGVPAVLPAATGDMVTMKDDETVWEYIFRVCFQDSFQGEVLANFAQNDLGAKKAIILQDNSTDYAVGLTEAFESVFGGEIVSKENFSDGDTDFNAILTNIRDKDFDVIFIPGYYEEAGLLIKQAREMGITQPILGPDGFANSTLVELAGADNVDDIYYTGHFTPNSENPKVQDFLKAYEEKFGVEADSFAALAYDAANLVLAAVETAGTTDSKAVTEAIAKTTDFEGVTGTFSLDENHNPVKSTFVIELQDGEEAGNTVVSPK</sequence>
<dbReference type="Proteomes" id="UP000501830">
    <property type="component" value="Chromosome"/>
</dbReference>
<dbReference type="Pfam" id="PF13458">
    <property type="entry name" value="Peripla_BP_6"/>
    <property type="match status" value="1"/>
</dbReference>
<protein>
    <submittedName>
        <fullName evidence="5">ABC transporter substrate-binding protein</fullName>
    </submittedName>
</protein>
<evidence type="ECO:0000313" key="5">
    <source>
        <dbReference type="EMBL" id="QIK51419.1"/>
    </source>
</evidence>
<gene>
    <name evidence="5" type="ORF">G7058_04715</name>
</gene>
<dbReference type="AlphaFoldDB" id="A0A6G7WGS9"/>
<dbReference type="PANTHER" id="PTHR30483:SF6">
    <property type="entry name" value="PERIPLASMIC BINDING PROTEIN OF ABC TRANSPORTER FOR NATURAL AMINO ACIDS"/>
    <property type="match status" value="1"/>
</dbReference>
<dbReference type="EMBL" id="CP049889">
    <property type="protein sequence ID" value="QIK51419.1"/>
    <property type="molecule type" value="Genomic_DNA"/>
</dbReference>
<feature type="signal peptide" evidence="3">
    <location>
        <begin position="1"/>
        <end position="22"/>
    </location>
</feature>
<dbReference type="InterPro" id="IPR051010">
    <property type="entry name" value="BCAA_transport"/>
</dbReference>
<reference evidence="5 6" key="1">
    <citation type="journal article" date="2017" name="Int. J. Syst. Evol. Microbiol.">
        <title>Jeotgalibaca porci sp. nov. and Jeotgalibaca arthritidis sp. nov., isolated from pigs, and emended description of the genus Jeotgalibaca.</title>
        <authorList>
            <person name="Zamora L."/>
            <person name="Perez-Sancho M."/>
            <person name="Dominguez L."/>
            <person name="Fernandez-Garayzabal J.F."/>
            <person name="Vela A.I."/>
        </authorList>
    </citation>
    <scope>NUCLEOTIDE SEQUENCE [LARGE SCALE GENOMIC DNA]</scope>
    <source>
        <strain evidence="5 6">CCUG 69148</strain>
    </source>
</reference>
<feature type="domain" description="Leucine-binding protein" evidence="4">
    <location>
        <begin position="39"/>
        <end position="380"/>
    </location>
</feature>
<dbReference type="CDD" id="cd06347">
    <property type="entry name" value="PBP1_ABC_LivK_ligand_binding-like"/>
    <property type="match status" value="1"/>
</dbReference>
<comment type="similarity">
    <text evidence="1">Belongs to the leucine-binding protein family.</text>
</comment>
<organism evidence="5 6">
    <name type="scientific">Jeotgalibaca porci</name>
    <dbReference type="NCBI Taxonomy" id="1868793"/>
    <lineage>
        <taxon>Bacteria</taxon>
        <taxon>Bacillati</taxon>
        <taxon>Bacillota</taxon>
        <taxon>Bacilli</taxon>
        <taxon>Lactobacillales</taxon>
        <taxon>Carnobacteriaceae</taxon>
        <taxon>Jeotgalibaca</taxon>
    </lineage>
</organism>
<dbReference type="KEGG" id="jpo:G7058_04715"/>
<keyword evidence="6" id="KW-1185">Reference proteome</keyword>
<evidence type="ECO:0000256" key="2">
    <source>
        <dbReference type="ARBA" id="ARBA00022729"/>
    </source>
</evidence>
<feature type="chain" id="PRO_5026201306" evidence="3">
    <location>
        <begin position="23"/>
        <end position="391"/>
    </location>
</feature>
<evidence type="ECO:0000259" key="4">
    <source>
        <dbReference type="Pfam" id="PF13458"/>
    </source>
</evidence>
<dbReference type="InterPro" id="IPR028081">
    <property type="entry name" value="Leu-bd"/>
</dbReference>
<accession>A0A6G7WGS9</accession>
<dbReference type="SUPFAM" id="SSF53822">
    <property type="entry name" value="Periplasmic binding protein-like I"/>
    <property type="match status" value="1"/>
</dbReference>
<evidence type="ECO:0000256" key="3">
    <source>
        <dbReference type="SAM" id="SignalP"/>
    </source>
</evidence>
<dbReference type="InterPro" id="IPR028082">
    <property type="entry name" value="Peripla_BP_I"/>
</dbReference>